<proteinExistence type="predicted"/>
<protein>
    <submittedName>
        <fullName evidence="2">Uncharacterized protein</fullName>
    </submittedName>
</protein>
<sequence length="116" mass="13441">MDWTTIVISFFSLIGGGGIATIVLLPQKRRSAELENEAKVSEQWRELFLQSKEEQTRKSDLIDKLYDDLKSSRDENNRLTTNVAVLRLWKCEKLECSGRKPPISVDPFKKLEEEQK</sequence>
<accession>A0A5C6K7T1</accession>
<gene>
    <name evidence="2" type="ORF">FSA05_22600</name>
</gene>
<evidence type="ECO:0000313" key="3">
    <source>
        <dbReference type="Proteomes" id="UP000315827"/>
    </source>
</evidence>
<name>A0A5C6K7T1_PARDI</name>
<dbReference type="EMBL" id="VOHW01000025">
    <property type="protein sequence ID" value="TWV57748.1"/>
    <property type="molecule type" value="Genomic_DNA"/>
</dbReference>
<organism evidence="2 3">
    <name type="scientific">Parabacteroides distasonis</name>
    <dbReference type="NCBI Taxonomy" id="823"/>
    <lineage>
        <taxon>Bacteria</taxon>
        <taxon>Pseudomonadati</taxon>
        <taxon>Bacteroidota</taxon>
        <taxon>Bacteroidia</taxon>
        <taxon>Bacteroidales</taxon>
        <taxon>Tannerellaceae</taxon>
        <taxon>Parabacteroides</taxon>
    </lineage>
</organism>
<keyword evidence="1" id="KW-0812">Transmembrane</keyword>
<dbReference type="RefSeq" id="WP_146376255.1">
    <property type="nucleotide sequence ID" value="NZ_DAWENJ010000066.1"/>
</dbReference>
<keyword evidence="1" id="KW-0472">Membrane</keyword>
<comment type="caution">
    <text evidence="2">The sequence shown here is derived from an EMBL/GenBank/DDBJ whole genome shotgun (WGS) entry which is preliminary data.</text>
</comment>
<evidence type="ECO:0000313" key="2">
    <source>
        <dbReference type="EMBL" id="TWV57748.1"/>
    </source>
</evidence>
<dbReference type="Proteomes" id="UP000315827">
    <property type="component" value="Unassembled WGS sequence"/>
</dbReference>
<keyword evidence="1" id="KW-1133">Transmembrane helix</keyword>
<evidence type="ECO:0000256" key="1">
    <source>
        <dbReference type="SAM" id="Phobius"/>
    </source>
</evidence>
<feature type="transmembrane region" description="Helical" evidence="1">
    <location>
        <begin position="6"/>
        <end position="25"/>
    </location>
</feature>
<dbReference type="AlphaFoldDB" id="A0A5C6K7T1"/>
<reference evidence="2 3" key="1">
    <citation type="submission" date="2019-07" db="EMBL/GenBank/DDBJ databases">
        <title>Genome sequencing of Parabacteroides distasonis iSURF_7.</title>
        <authorList>
            <person name="Degefu H.N."/>
            <person name="Ruoff K.L."/>
            <person name="Price C.E."/>
            <person name="Valls R.A."/>
            <person name="O'Toole G.A."/>
        </authorList>
    </citation>
    <scope>NUCLEOTIDE SEQUENCE [LARGE SCALE GENOMIC DNA]</scope>
    <source>
        <strain evidence="2 3">CFPLTA003_1B</strain>
    </source>
</reference>